<accession>A0A5K8AG70</accession>
<evidence type="ECO:0000256" key="2">
    <source>
        <dbReference type="SAM" id="Phobius"/>
    </source>
</evidence>
<evidence type="ECO:0000313" key="3">
    <source>
        <dbReference type="EMBL" id="BBO91548.1"/>
    </source>
</evidence>
<feature type="compositionally biased region" description="Basic and acidic residues" evidence="1">
    <location>
        <begin position="337"/>
        <end position="350"/>
    </location>
</feature>
<proteinExistence type="predicted"/>
<sequence>MSNGELPAKKPKLELGVNYKERKDNPPPGLVWRRPFDIVTKEAPSLGNIADVYGITWQDLALINFGTINPVEINWYLHNRFGCTKHNGTNYIFSRGDTPGYLLVPEKPPSAFKGMPTQISVVRGGTVKKNTQLWFHIVERKAHGPSSEVSGKWLYVFSGGGLDFGRKQTVAGSGGGAITIRGPISREIPPPGDPEDYFPQSAFSLDFQGLYPLSNGPDRLDYEIYITGDTPPSQSLFKTFTGRGFDAKEELRCKMGGYWYVLSDQKILSKATSAPRHTRTNHALRNQTHIPLNLIEKGKARRYYFLLSSIQLGPKAIEHAMNNPDGLTPLLKPHYNREQWDPENPSKNKVSDFVGPEPSDYKSKLQTIAVIDPYAWAEDVVQNDMADKVDVYQKWLKSTKNVVIDALKVDTKWTQDQYYLANLLRTVRDDHPKPDTIDDEIRDVSGWTQKLEQWNNRLVKHGAEYTADAHRSMHRLIKWIDGPGHAIIDKTVLEDMVEDGWQDAIDVAIAVLHWAIVTEALIPLKPGIESLQKILGDGARVPHQCFFKYFDAGQKPKNKSLHTGLKISYIAALKLLGLRDFVGTGTNRSRSQLAADIKRRRDEIIKNLNKMEIVPCKIKPVQVHGLSSGAKGLAGVALLGFLDVGDKLTTYIVDKNIDIPKKFGLGWLRKLEEISDLRFPKTANAISQSFSWGLKGAAGILAYLNLMSTINTARFDFQHDPHITDWGSSISAMIIAVQDVVSGVAGLLGGAAIFPEVTTTTSTVGWTVTEVSGAFATGWAFANVFAIMVLGAATAWAMWKKAWDAYDNGDSTAMAFYFVAASGGVSIFIGGLLLGLGLMKVGGLATATIYGAPVGLVLFVAGGVIAAIGAILGWIFSTDDAFAIFARRCFLGENSGDSWNSPDSWSGISSIPPPWSVDKQISALYNLLSRFVLTTKPLSTFDNDVIYRGKIEYTIKPGILPPGSRLEVALHYGEKGPSDSVVFLAGETHPKEYKAGGRLILTGRNSVQAAYQWKNGNIAQINLKADVRYDSNLGGLGTTVSVLPKGFKNKVTAKKGIMKEGLLWGENIDDASVVSDGFYRAQ</sequence>
<reference evidence="3 4" key="1">
    <citation type="submission" date="2019-11" db="EMBL/GenBank/DDBJ databases">
        <title>Comparative genomics of hydrocarbon-degrading Desulfosarcina strains.</title>
        <authorList>
            <person name="Watanabe M."/>
            <person name="Kojima H."/>
            <person name="Fukui M."/>
        </authorList>
    </citation>
    <scope>NUCLEOTIDE SEQUENCE [LARGE SCALE GENOMIC DNA]</scope>
    <source>
        <strain evidence="4">oXyS1</strain>
    </source>
</reference>
<protein>
    <recommendedName>
        <fullName evidence="5">LysM domain-containing protein</fullName>
    </recommendedName>
</protein>
<name>A0A5K8AG70_9BACT</name>
<keyword evidence="2" id="KW-0472">Membrane</keyword>
<dbReference type="Proteomes" id="UP000422108">
    <property type="component" value="Chromosome"/>
</dbReference>
<feature type="transmembrane region" description="Helical" evidence="2">
    <location>
        <begin position="811"/>
        <end position="836"/>
    </location>
</feature>
<dbReference type="EMBL" id="AP021879">
    <property type="protein sequence ID" value="BBO91548.1"/>
    <property type="molecule type" value="Genomic_DNA"/>
</dbReference>
<keyword evidence="2" id="KW-1133">Transmembrane helix</keyword>
<keyword evidence="4" id="KW-1185">Reference proteome</keyword>
<evidence type="ECO:0000256" key="1">
    <source>
        <dbReference type="SAM" id="MobiDB-lite"/>
    </source>
</evidence>
<dbReference type="AlphaFoldDB" id="A0A5K8AG70"/>
<feature type="transmembrane region" description="Helical" evidence="2">
    <location>
        <begin position="774"/>
        <end position="799"/>
    </location>
</feature>
<feature type="region of interest" description="Disordered" evidence="1">
    <location>
        <begin position="337"/>
        <end position="357"/>
    </location>
</feature>
<dbReference type="RefSeq" id="WP_155312450.1">
    <property type="nucleotide sequence ID" value="NZ_AP021879.1"/>
</dbReference>
<feature type="transmembrane region" description="Helical" evidence="2">
    <location>
        <begin position="856"/>
        <end position="877"/>
    </location>
</feature>
<gene>
    <name evidence="3" type="ORF">DSCOOX_47280</name>
</gene>
<evidence type="ECO:0000313" key="4">
    <source>
        <dbReference type="Proteomes" id="UP000422108"/>
    </source>
</evidence>
<feature type="transmembrane region" description="Helical" evidence="2">
    <location>
        <begin position="730"/>
        <end position="754"/>
    </location>
</feature>
<organism evidence="3 4">
    <name type="scientific">Desulfosarcina ovata subsp. ovata</name>
    <dbReference type="NCBI Taxonomy" id="2752305"/>
    <lineage>
        <taxon>Bacteria</taxon>
        <taxon>Pseudomonadati</taxon>
        <taxon>Thermodesulfobacteriota</taxon>
        <taxon>Desulfobacteria</taxon>
        <taxon>Desulfobacterales</taxon>
        <taxon>Desulfosarcinaceae</taxon>
        <taxon>Desulfosarcina</taxon>
    </lineage>
</organism>
<evidence type="ECO:0008006" key="5">
    <source>
        <dbReference type="Google" id="ProtNLM"/>
    </source>
</evidence>
<keyword evidence="2" id="KW-0812">Transmembrane</keyword>